<dbReference type="AlphaFoldDB" id="A0A1I5BN53"/>
<dbReference type="PANTHER" id="PTHR36180:SF1">
    <property type="entry name" value="ANTA_ANTB ANTIREPRESSOR DOMAIN-CONTAINING PROTEIN"/>
    <property type="match status" value="1"/>
</dbReference>
<name>A0A1I5BN53_9GAMM</name>
<keyword evidence="3" id="KW-1185">Reference proteome</keyword>
<reference evidence="3" key="1">
    <citation type="submission" date="2016-10" db="EMBL/GenBank/DDBJ databases">
        <authorList>
            <person name="Varghese N."/>
            <person name="Submissions S."/>
        </authorList>
    </citation>
    <scope>NUCLEOTIDE SEQUENCE [LARGE SCALE GENOMIC DNA]</scope>
    <source>
        <strain evidence="3">N6PO6</strain>
    </source>
</reference>
<gene>
    <name evidence="2" type="ORF">SAMN05216516_11916</name>
</gene>
<dbReference type="Pfam" id="PF08346">
    <property type="entry name" value="AntA"/>
    <property type="match status" value="1"/>
</dbReference>
<sequence>MVINLIEKVNPMNTQLIPVFNGTISNETVLLCNARDLYAFLRVKRDFSTWINDRISEYGFTANLDYIVFSPNSGKTVGRRRKDYHLTLDTAKELAMVERNDKGRRVRRYFIECEKKLHQQSLPQAPAPAPSVPDAFNPRGLPRGVYLQKNCSKNPYRASIWRSGQHYHVGVFSTIEAAVNAQKNFFSREKTQPILSSTEQDLFIGNLHAILHNFRHIDEVWRSQLRPALELMDSKLIYLLHDKFNDSMCALPTIESRIGRYIPPKLPF</sequence>
<dbReference type="STRING" id="1367852.SAMN05216516_11916"/>
<dbReference type="Proteomes" id="UP000242222">
    <property type="component" value="Unassembled WGS sequence"/>
</dbReference>
<protein>
    <submittedName>
        <fullName evidence="2">Phage anti-repressor protein</fullName>
    </submittedName>
</protein>
<dbReference type="PANTHER" id="PTHR36180">
    <property type="entry name" value="DNA-BINDING PROTEIN-RELATED-RELATED"/>
    <property type="match status" value="1"/>
</dbReference>
<proteinExistence type="predicted"/>
<dbReference type="EMBL" id="FOVC01000019">
    <property type="protein sequence ID" value="SFN76049.1"/>
    <property type="molecule type" value="Genomic_DNA"/>
</dbReference>
<evidence type="ECO:0000259" key="1">
    <source>
        <dbReference type="Pfam" id="PF08346"/>
    </source>
</evidence>
<evidence type="ECO:0000313" key="2">
    <source>
        <dbReference type="EMBL" id="SFN76049.1"/>
    </source>
</evidence>
<accession>A0A1I5BN53</accession>
<evidence type="ECO:0000313" key="3">
    <source>
        <dbReference type="Proteomes" id="UP000242222"/>
    </source>
</evidence>
<dbReference type="InterPro" id="IPR013557">
    <property type="entry name" value="AntA/B_antirep"/>
</dbReference>
<feature type="domain" description="AntA/AntB antirepressor" evidence="1">
    <location>
        <begin position="32"/>
        <end position="100"/>
    </location>
</feature>
<organism evidence="2 3">
    <name type="scientific">Izhakiella capsodis</name>
    <dbReference type="NCBI Taxonomy" id="1367852"/>
    <lineage>
        <taxon>Bacteria</taxon>
        <taxon>Pseudomonadati</taxon>
        <taxon>Pseudomonadota</taxon>
        <taxon>Gammaproteobacteria</taxon>
        <taxon>Enterobacterales</taxon>
        <taxon>Erwiniaceae</taxon>
        <taxon>Izhakiella</taxon>
    </lineage>
</organism>